<dbReference type="InterPro" id="IPR051908">
    <property type="entry name" value="Ribosomal_N-acetyltransferase"/>
</dbReference>
<accession>A0A9W3KJL4</accession>
<geneLocation type="plasmid" evidence="2 3">
    <name>pBMB0233</name>
</geneLocation>
<name>A0A9W3KJL4_BACTU</name>
<protein>
    <submittedName>
        <fullName evidence="2">GNAT family acetyltransferase</fullName>
    </submittedName>
</protein>
<dbReference type="AlphaFoldDB" id="A0A9W3KJL4"/>
<dbReference type="PROSITE" id="PS51186">
    <property type="entry name" value="GNAT"/>
    <property type="match status" value="1"/>
</dbReference>
<dbReference type="RefSeq" id="WP_023524007.1">
    <property type="nucleotide sequence ID" value="NC_022882.1"/>
</dbReference>
<dbReference type="InterPro" id="IPR016181">
    <property type="entry name" value="Acyl_CoA_acyltransferase"/>
</dbReference>
<proteinExistence type="predicted"/>
<reference evidence="2 3" key="1">
    <citation type="submission" date="2013-05" db="EMBL/GenBank/DDBJ databases">
        <title>Complete genome sequence of Bacillus thuringiensis YBT-1518, a typical strain with high toxicity to nematode.</title>
        <authorList>
            <person name="Wang P."/>
            <person name="Zhang C."/>
            <person name="Guo M."/>
            <person name="Guo S."/>
            <person name="Zhu Y."/>
            <person name="Zheng J."/>
            <person name="Zhu L."/>
            <person name="Ruan L."/>
            <person name="Peng D."/>
            <person name="Sun M."/>
        </authorList>
    </citation>
    <scope>NUCLEOTIDE SEQUENCE [LARGE SCALE GENOMIC DNA]</scope>
    <source>
        <strain evidence="2 3">YBT-1518</strain>
        <plasmid evidence="2 3">pBMB0233</plasmid>
    </source>
</reference>
<gene>
    <name evidence="2" type="ORF">YBT1518_31280</name>
</gene>
<sequence>MNKLTLKIPTQFSTNRLIIRVPKPGDEIVVYEAICHSIAELKPWIKSLQQTPTKENIETLIINYNIQFLQRFTLPYLMFSKITGEFIGFAIFHEINWEILKFEVGYWIHSKFSKKGYMTEGVHRLVKFAFEELTANRVEIRCEAANIQSHAIPKKLYFKLEGILEMNELNANKKELSDIYLFAMTKPYYYLALANG</sequence>
<dbReference type="KEGG" id="bthu:YBT1518_31280"/>
<dbReference type="EMBL" id="CP005940">
    <property type="protein sequence ID" value="AHA75738.1"/>
    <property type="molecule type" value="Genomic_DNA"/>
</dbReference>
<dbReference type="PANTHER" id="PTHR43441">
    <property type="entry name" value="RIBOSOMAL-PROTEIN-SERINE ACETYLTRANSFERASE"/>
    <property type="match status" value="1"/>
</dbReference>
<evidence type="ECO:0000313" key="2">
    <source>
        <dbReference type="EMBL" id="AHA75738.1"/>
    </source>
</evidence>
<keyword evidence="2" id="KW-0614">Plasmid</keyword>
<organism evidence="2 3">
    <name type="scientific">Bacillus thuringiensis YBT-1518</name>
    <dbReference type="NCBI Taxonomy" id="529122"/>
    <lineage>
        <taxon>Bacteria</taxon>
        <taxon>Bacillati</taxon>
        <taxon>Bacillota</taxon>
        <taxon>Bacilli</taxon>
        <taxon>Bacillales</taxon>
        <taxon>Bacillaceae</taxon>
        <taxon>Bacillus</taxon>
        <taxon>Bacillus cereus group</taxon>
    </lineage>
</organism>
<dbReference type="SUPFAM" id="SSF55729">
    <property type="entry name" value="Acyl-CoA N-acyltransferases (Nat)"/>
    <property type="match status" value="1"/>
</dbReference>
<dbReference type="GO" id="GO:0005737">
    <property type="term" value="C:cytoplasm"/>
    <property type="evidence" value="ECO:0007669"/>
    <property type="project" value="TreeGrafter"/>
</dbReference>
<evidence type="ECO:0000259" key="1">
    <source>
        <dbReference type="PROSITE" id="PS51186"/>
    </source>
</evidence>
<feature type="domain" description="N-acetyltransferase" evidence="1">
    <location>
        <begin position="28"/>
        <end position="189"/>
    </location>
</feature>
<dbReference type="Pfam" id="PF13302">
    <property type="entry name" value="Acetyltransf_3"/>
    <property type="match status" value="1"/>
</dbReference>
<dbReference type="Proteomes" id="UP000018566">
    <property type="component" value="Plasmid pBMB0233"/>
</dbReference>
<dbReference type="GO" id="GO:0008999">
    <property type="term" value="F:protein-N-terminal-alanine acetyltransferase activity"/>
    <property type="evidence" value="ECO:0007669"/>
    <property type="project" value="TreeGrafter"/>
</dbReference>
<dbReference type="GO" id="GO:1990189">
    <property type="term" value="F:protein N-terminal-serine acetyltransferase activity"/>
    <property type="evidence" value="ECO:0007669"/>
    <property type="project" value="TreeGrafter"/>
</dbReference>
<evidence type="ECO:0000313" key="3">
    <source>
        <dbReference type="Proteomes" id="UP000018566"/>
    </source>
</evidence>
<dbReference type="Gene3D" id="3.40.630.30">
    <property type="match status" value="1"/>
</dbReference>
<dbReference type="InterPro" id="IPR000182">
    <property type="entry name" value="GNAT_dom"/>
</dbReference>
<dbReference type="PANTHER" id="PTHR43441:SF3">
    <property type="entry name" value="ACETYLTRANSFERASE"/>
    <property type="match status" value="1"/>
</dbReference>